<dbReference type="PROSITE" id="PS50966">
    <property type="entry name" value="ZF_SWIM"/>
    <property type="match status" value="1"/>
</dbReference>
<feature type="compositionally biased region" description="Basic and acidic residues" evidence="5">
    <location>
        <begin position="237"/>
        <end position="247"/>
    </location>
</feature>
<evidence type="ECO:0000256" key="2">
    <source>
        <dbReference type="ARBA" id="ARBA00022771"/>
    </source>
</evidence>
<dbReference type="GO" id="GO:0008270">
    <property type="term" value="F:zinc ion binding"/>
    <property type="evidence" value="ECO:0007669"/>
    <property type="project" value="UniProtKB-KW"/>
</dbReference>
<evidence type="ECO:0000313" key="7">
    <source>
        <dbReference type="EMBL" id="CAH1420674.1"/>
    </source>
</evidence>
<reference evidence="7 8" key="1">
    <citation type="submission" date="2022-01" db="EMBL/GenBank/DDBJ databases">
        <authorList>
            <person name="Xiong W."/>
            <person name="Schranz E."/>
        </authorList>
    </citation>
    <scope>NUCLEOTIDE SEQUENCE [LARGE SCALE GENOMIC DNA]</scope>
</reference>
<gene>
    <name evidence="7" type="ORF">LVIROSA_LOCUS8124</name>
</gene>
<evidence type="ECO:0000256" key="3">
    <source>
        <dbReference type="ARBA" id="ARBA00022833"/>
    </source>
</evidence>
<protein>
    <recommendedName>
        <fullName evidence="6">SWIM-type domain-containing protein</fullName>
    </recommendedName>
</protein>
<dbReference type="EMBL" id="CAKMRJ010001112">
    <property type="protein sequence ID" value="CAH1420674.1"/>
    <property type="molecule type" value="Genomic_DNA"/>
</dbReference>
<feature type="compositionally biased region" description="Basic residues" evidence="5">
    <location>
        <begin position="164"/>
        <end position="179"/>
    </location>
</feature>
<dbReference type="AlphaFoldDB" id="A0AAU9M3P6"/>
<dbReference type="InterPro" id="IPR006564">
    <property type="entry name" value="Znf_PMZ"/>
</dbReference>
<sequence>MLEEIRLYVMERQFNLTIKGCSWPDYKPCPVIIILLNQLKRAQRYRQVLPTGLNQFETRNLAESYVVDIDKKTCSCRVWQLNGYGCVHSVATISYLNSDVGNYVDPMYYGAIYKNTYKYPMCGMNGSNMWSSTKFIAPLPPLKRKMQGRPKVNRRKDASERGARHTVSKVGKKVKKRKRADGNDGEGSSGKKAMDVTDEQGTRGNKGSNGNDGEGSSGKKAIDVTDEQGTMGNKGNNGDDGKGRTIMDVHGIGVHS</sequence>
<accession>A0AAU9M3P6</accession>
<feature type="domain" description="SWIM-type" evidence="6">
    <location>
        <begin position="65"/>
        <end position="97"/>
    </location>
</feature>
<evidence type="ECO:0000259" key="6">
    <source>
        <dbReference type="PROSITE" id="PS50966"/>
    </source>
</evidence>
<dbReference type="SMART" id="SM00575">
    <property type="entry name" value="ZnF_PMZ"/>
    <property type="match status" value="1"/>
</dbReference>
<evidence type="ECO:0000256" key="5">
    <source>
        <dbReference type="SAM" id="MobiDB-lite"/>
    </source>
</evidence>
<evidence type="ECO:0000256" key="4">
    <source>
        <dbReference type="PROSITE-ProRule" id="PRU00325"/>
    </source>
</evidence>
<proteinExistence type="predicted"/>
<keyword evidence="3" id="KW-0862">Zinc</keyword>
<dbReference type="Pfam" id="PF04434">
    <property type="entry name" value="SWIM"/>
    <property type="match status" value="1"/>
</dbReference>
<feature type="compositionally biased region" description="Basic residues" evidence="5">
    <location>
        <begin position="142"/>
        <end position="154"/>
    </location>
</feature>
<dbReference type="InterPro" id="IPR007527">
    <property type="entry name" value="Znf_SWIM"/>
</dbReference>
<name>A0AAU9M3P6_9ASTR</name>
<evidence type="ECO:0000313" key="8">
    <source>
        <dbReference type="Proteomes" id="UP001157418"/>
    </source>
</evidence>
<feature type="region of interest" description="Disordered" evidence="5">
    <location>
        <begin position="140"/>
        <end position="256"/>
    </location>
</feature>
<dbReference type="PANTHER" id="PTHR31973:SF189">
    <property type="entry name" value="TRANSPOSASE, MUDR, PLANT, MULE TRANSPOSASE DOMAIN PROTEIN-RELATED"/>
    <property type="match status" value="1"/>
</dbReference>
<keyword evidence="2 4" id="KW-0863">Zinc-finger</keyword>
<dbReference type="PANTHER" id="PTHR31973">
    <property type="entry name" value="POLYPROTEIN, PUTATIVE-RELATED"/>
    <property type="match status" value="1"/>
</dbReference>
<organism evidence="7 8">
    <name type="scientific">Lactuca virosa</name>
    <dbReference type="NCBI Taxonomy" id="75947"/>
    <lineage>
        <taxon>Eukaryota</taxon>
        <taxon>Viridiplantae</taxon>
        <taxon>Streptophyta</taxon>
        <taxon>Embryophyta</taxon>
        <taxon>Tracheophyta</taxon>
        <taxon>Spermatophyta</taxon>
        <taxon>Magnoliopsida</taxon>
        <taxon>eudicotyledons</taxon>
        <taxon>Gunneridae</taxon>
        <taxon>Pentapetalae</taxon>
        <taxon>asterids</taxon>
        <taxon>campanulids</taxon>
        <taxon>Asterales</taxon>
        <taxon>Asteraceae</taxon>
        <taxon>Cichorioideae</taxon>
        <taxon>Cichorieae</taxon>
        <taxon>Lactucinae</taxon>
        <taxon>Lactuca</taxon>
    </lineage>
</organism>
<keyword evidence="8" id="KW-1185">Reference proteome</keyword>
<evidence type="ECO:0000256" key="1">
    <source>
        <dbReference type="ARBA" id="ARBA00022723"/>
    </source>
</evidence>
<keyword evidence="1" id="KW-0479">Metal-binding</keyword>
<dbReference type="Proteomes" id="UP001157418">
    <property type="component" value="Unassembled WGS sequence"/>
</dbReference>
<comment type="caution">
    <text evidence="7">The sequence shown here is derived from an EMBL/GenBank/DDBJ whole genome shotgun (WGS) entry which is preliminary data.</text>
</comment>